<dbReference type="GO" id="GO:0016020">
    <property type="term" value="C:membrane"/>
    <property type="evidence" value="ECO:0007669"/>
    <property type="project" value="InterPro"/>
</dbReference>
<dbReference type="InterPro" id="IPR006029">
    <property type="entry name" value="Neurotrans-gated_channel_TM"/>
</dbReference>
<feature type="transmembrane region" description="Helical" evidence="1">
    <location>
        <begin position="70"/>
        <end position="87"/>
    </location>
</feature>
<dbReference type="Pfam" id="PF02932">
    <property type="entry name" value="Neur_chan_memb"/>
    <property type="match status" value="1"/>
</dbReference>
<comment type="caution">
    <text evidence="3">The sequence shown here is derived from an EMBL/GenBank/DDBJ whole genome shotgun (WGS) entry which is preliminary data.</text>
</comment>
<sequence>MAHTSKFQPEGMCTDLRKFINGPSSYLSLPDELKSAIEAITYIAETLQAAKDDEALKEDWQYVAMVVDRMFLWLFVIITTVGTLAIFSDAKFNHTPSDPFPVHLNH</sequence>
<keyword evidence="4" id="KW-1185">Reference proteome</keyword>
<organism evidence="3 4">
    <name type="scientific">Pleuronectes platessa</name>
    <name type="common">European plaice</name>
    <dbReference type="NCBI Taxonomy" id="8262"/>
    <lineage>
        <taxon>Eukaryota</taxon>
        <taxon>Metazoa</taxon>
        <taxon>Chordata</taxon>
        <taxon>Craniata</taxon>
        <taxon>Vertebrata</taxon>
        <taxon>Euteleostomi</taxon>
        <taxon>Actinopterygii</taxon>
        <taxon>Neopterygii</taxon>
        <taxon>Teleostei</taxon>
        <taxon>Neoteleostei</taxon>
        <taxon>Acanthomorphata</taxon>
        <taxon>Carangaria</taxon>
        <taxon>Pleuronectiformes</taxon>
        <taxon>Pleuronectoidei</taxon>
        <taxon>Pleuronectidae</taxon>
        <taxon>Pleuronectes</taxon>
    </lineage>
</organism>
<evidence type="ECO:0000256" key="1">
    <source>
        <dbReference type="SAM" id="Phobius"/>
    </source>
</evidence>
<dbReference type="Proteomes" id="UP001153269">
    <property type="component" value="Unassembled WGS sequence"/>
</dbReference>
<dbReference type="FunFam" id="1.20.58.390:FF:000031">
    <property type="entry name" value="Cholinergic receptor nicotinic beta 1 subunit"/>
    <property type="match status" value="1"/>
</dbReference>
<dbReference type="AlphaFoldDB" id="A0A9N7YW48"/>
<protein>
    <recommendedName>
        <fullName evidence="2">Neurotransmitter-gated ion-channel transmembrane domain-containing protein</fullName>
    </recommendedName>
</protein>
<evidence type="ECO:0000259" key="2">
    <source>
        <dbReference type="Pfam" id="PF02932"/>
    </source>
</evidence>
<dbReference type="GO" id="GO:0006811">
    <property type="term" value="P:monoatomic ion transport"/>
    <property type="evidence" value="ECO:0007669"/>
    <property type="project" value="InterPro"/>
</dbReference>
<keyword evidence="1" id="KW-0812">Transmembrane</keyword>
<dbReference type="Gene3D" id="1.20.58.390">
    <property type="entry name" value="Neurotransmitter-gated ion-channel transmembrane domain"/>
    <property type="match status" value="1"/>
</dbReference>
<name>A0A9N7YW48_PLEPL</name>
<feature type="domain" description="Neurotransmitter-gated ion-channel transmembrane" evidence="2">
    <location>
        <begin position="13"/>
        <end position="87"/>
    </location>
</feature>
<proteinExistence type="predicted"/>
<dbReference type="EMBL" id="CADEAL010002360">
    <property type="protein sequence ID" value="CAB1439930.1"/>
    <property type="molecule type" value="Genomic_DNA"/>
</dbReference>
<dbReference type="InterPro" id="IPR036719">
    <property type="entry name" value="Neuro-gated_channel_TM_sf"/>
</dbReference>
<gene>
    <name evidence="3" type="ORF">PLEPLA_LOCUS27693</name>
</gene>
<evidence type="ECO:0000313" key="4">
    <source>
        <dbReference type="Proteomes" id="UP001153269"/>
    </source>
</evidence>
<reference evidence="3" key="1">
    <citation type="submission" date="2020-03" db="EMBL/GenBank/DDBJ databases">
        <authorList>
            <person name="Weist P."/>
        </authorList>
    </citation>
    <scope>NUCLEOTIDE SEQUENCE</scope>
</reference>
<keyword evidence="1" id="KW-1133">Transmembrane helix</keyword>
<dbReference type="SUPFAM" id="SSF90112">
    <property type="entry name" value="Neurotransmitter-gated ion-channel transmembrane pore"/>
    <property type="match status" value="1"/>
</dbReference>
<dbReference type="InterPro" id="IPR038050">
    <property type="entry name" value="Neuro_actylchol_rec"/>
</dbReference>
<keyword evidence="1" id="KW-0472">Membrane</keyword>
<accession>A0A9N7YW48</accession>
<evidence type="ECO:0000313" key="3">
    <source>
        <dbReference type="EMBL" id="CAB1439930.1"/>
    </source>
</evidence>